<organism evidence="8 9">
    <name type="scientific">Orbilia brochopaga</name>
    <dbReference type="NCBI Taxonomy" id="3140254"/>
    <lineage>
        <taxon>Eukaryota</taxon>
        <taxon>Fungi</taxon>
        <taxon>Dikarya</taxon>
        <taxon>Ascomycota</taxon>
        <taxon>Pezizomycotina</taxon>
        <taxon>Orbiliomycetes</taxon>
        <taxon>Orbiliales</taxon>
        <taxon>Orbiliaceae</taxon>
        <taxon>Orbilia</taxon>
    </lineage>
</organism>
<dbReference type="InterPro" id="IPR051648">
    <property type="entry name" value="CWI-Assembly_Regulator"/>
</dbReference>
<dbReference type="PROSITE" id="PS51257">
    <property type="entry name" value="PROKAR_LIPOPROTEIN"/>
    <property type="match status" value="1"/>
</dbReference>
<comment type="caution">
    <text evidence="8">The sequence shown here is derived from an EMBL/GenBank/DDBJ whole genome shotgun (WGS) entry which is preliminary data.</text>
</comment>
<dbReference type="PANTHER" id="PTHR31018:SF3">
    <property type="entry name" value="RECEPTOR PROTEIN-TYROSINE KINASE"/>
    <property type="match status" value="1"/>
</dbReference>
<evidence type="ECO:0000256" key="7">
    <source>
        <dbReference type="SAM" id="SignalP"/>
    </source>
</evidence>
<dbReference type="Proteomes" id="UP001375240">
    <property type="component" value="Unassembled WGS sequence"/>
</dbReference>
<evidence type="ECO:0000256" key="5">
    <source>
        <dbReference type="ARBA" id="ARBA00023180"/>
    </source>
</evidence>
<dbReference type="PANTHER" id="PTHR31018">
    <property type="entry name" value="SPORULATION-SPECIFIC PROTEIN-RELATED"/>
    <property type="match status" value="1"/>
</dbReference>
<reference evidence="8 9" key="1">
    <citation type="submission" date="2019-10" db="EMBL/GenBank/DDBJ databases">
        <authorList>
            <person name="Palmer J.M."/>
        </authorList>
    </citation>
    <scope>NUCLEOTIDE SEQUENCE [LARGE SCALE GENOMIC DNA]</scope>
    <source>
        <strain evidence="8 9">TWF696</strain>
    </source>
</reference>
<dbReference type="GO" id="GO:0009277">
    <property type="term" value="C:fungal-type cell wall"/>
    <property type="evidence" value="ECO:0007669"/>
    <property type="project" value="TreeGrafter"/>
</dbReference>
<name>A0AAV9U9R5_9PEZI</name>
<dbReference type="GO" id="GO:0031505">
    <property type="term" value="P:fungal-type cell wall organization"/>
    <property type="evidence" value="ECO:0007669"/>
    <property type="project" value="TreeGrafter"/>
</dbReference>
<feature type="transmembrane region" description="Helical" evidence="6">
    <location>
        <begin position="404"/>
        <end position="424"/>
    </location>
</feature>
<dbReference type="GO" id="GO:0005886">
    <property type="term" value="C:plasma membrane"/>
    <property type="evidence" value="ECO:0007669"/>
    <property type="project" value="TreeGrafter"/>
</dbReference>
<feature type="chain" id="PRO_5043765599" description="Receptor L-domain domain-containing protein" evidence="7">
    <location>
        <begin position="24"/>
        <end position="426"/>
    </location>
</feature>
<dbReference type="InterPro" id="IPR036941">
    <property type="entry name" value="Rcpt_L-dom_sf"/>
</dbReference>
<evidence type="ECO:0008006" key="10">
    <source>
        <dbReference type="Google" id="ProtNLM"/>
    </source>
</evidence>
<evidence type="ECO:0000256" key="2">
    <source>
        <dbReference type="ARBA" id="ARBA00022512"/>
    </source>
</evidence>
<feature type="signal peptide" evidence="7">
    <location>
        <begin position="1"/>
        <end position="23"/>
    </location>
</feature>
<keyword evidence="6" id="KW-0812">Transmembrane</keyword>
<dbReference type="SUPFAM" id="SSF52058">
    <property type="entry name" value="L domain-like"/>
    <property type="match status" value="1"/>
</dbReference>
<evidence type="ECO:0000256" key="4">
    <source>
        <dbReference type="ARBA" id="ARBA00022729"/>
    </source>
</evidence>
<keyword evidence="3" id="KW-0964">Secreted</keyword>
<dbReference type="AlphaFoldDB" id="A0AAV9U9R5"/>
<keyword evidence="4 7" id="KW-0732">Signal</keyword>
<protein>
    <recommendedName>
        <fullName evidence="10">Receptor L-domain domain-containing protein</fullName>
    </recommendedName>
</protein>
<keyword evidence="6" id="KW-1133">Transmembrane helix</keyword>
<accession>A0AAV9U9R5</accession>
<gene>
    <name evidence="8" type="ORF">TWF696_001741</name>
</gene>
<proteinExistence type="predicted"/>
<evidence type="ECO:0000256" key="1">
    <source>
        <dbReference type="ARBA" id="ARBA00004191"/>
    </source>
</evidence>
<evidence type="ECO:0000256" key="3">
    <source>
        <dbReference type="ARBA" id="ARBA00022525"/>
    </source>
</evidence>
<sequence>MRTMSLLLSTAVFAACLLRTVHGQSERTLAACRNSTLLIDSLATLSQAQQCDRTIGDLVIEDGSELPSVIEFPRLREVGGGFLSINIPDNIHARRLSAPNLTTITGDLYLSRWANLTTIDMPLLKSANRIRLDHLPALTSANLLSSLESIENNYEVWNTSLAEITNDKLPFAVFVEIYDNPRLEKVELSALKNASFDVALRRNRPGLEVSLPELEEVWHFEVQGAVSISIPKLQRAIGHFIVNTSSLERLEAPVLKSVGIWNDPAIVITDNEGLIVENCPRLTGMSFPILEAVQLDLIVENTALRTADFPALKRVTGNVAIQGSLENVSMPQLERVGGVFYLGSDSSGFDCGPFDQVKRSGGIRGDYSCPTFREPGARSDTRDASQAEIDSWLKWLQSSSASVYGVPSATMLVSFAVVALLHVIQL</sequence>
<comment type="subcellular location">
    <subcellularLocation>
        <location evidence="1">Secreted</location>
        <location evidence="1">Cell wall</location>
    </subcellularLocation>
</comment>
<keyword evidence="5" id="KW-0325">Glycoprotein</keyword>
<evidence type="ECO:0000313" key="9">
    <source>
        <dbReference type="Proteomes" id="UP001375240"/>
    </source>
</evidence>
<keyword evidence="6" id="KW-0472">Membrane</keyword>
<evidence type="ECO:0000256" key="6">
    <source>
        <dbReference type="SAM" id="Phobius"/>
    </source>
</evidence>
<dbReference type="EMBL" id="JAVHNQ010000011">
    <property type="protein sequence ID" value="KAK6336178.1"/>
    <property type="molecule type" value="Genomic_DNA"/>
</dbReference>
<keyword evidence="9" id="KW-1185">Reference proteome</keyword>
<dbReference type="Gene3D" id="3.80.20.20">
    <property type="entry name" value="Receptor L-domain"/>
    <property type="match status" value="1"/>
</dbReference>
<dbReference type="GO" id="GO:0009986">
    <property type="term" value="C:cell surface"/>
    <property type="evidence" value="ECO:0007669"/>
    <property type="project" value="TreeGrafter"/>
</dbReference>
<evidence type="ECO:0000313" key="8">
    <source>
        <dbReference type="EMBL" id="KAK6336178.1"/>
    </source>
</evidence>
<keyword evidence="2" id="KW-0134">Cell wall</keyword>